<dbReference type="Proteomes" id="UP000779070">
    <property type="component" value="Unassembled WGS sequence"/>
</dbReference>
<sequence>MQFIHQGNSLTVLVANPRKIEPERSDISALLILQTEERNSLLNATRQYAVGKSYRTQHHYVSSILRPLGHYLHWDTSLHHKNVCRLPNTFESWQRLVLQFGLWYISRPDTKASLETLCKDMQGKVRPWLEFLQEEGLIPLGVILPYVSLPEEQGRYRSPKNPRLLGDQPARPIRQDDHIEKVKEPLDKTIAGPIFWHTDAEYLDEVETTLRKRDQILANVLDDYWLKLVRDFRCGQKMLQQITAEDWYLREQNVNWNDDVTITVVGKKSSQYQKQVRRILVSKKHVKGHLWGLRMMQQQLEHSNDPQCLVTKKLCQHPATTNRFLINSDSTPIDSLRNASALLPQQVELLSPAKLFHRFLGLLNATDMAVAMALLLREHSNLTPEALAGAQLLDVRGKSYLILTDEGRQQIFSVNKPRAVSRKYAAMKPRAARVMRHLLRATALERDLLKRAGHPHWRYLLLGITKTKGNANVLGHPPTISPPLLYDTTGKIKFSLASCYPELANAGLGAGTLDFSKIRHTQAVLTWFDTGSIRAVQKRLGNSYRVAIEHYIPESLLQVWNERIIRRFQNTLLALAAAEEDYLSEVVDMPNLAELHRFLAQLVYEFPTGRSPIADKLHQFYAERYRIDLAGQTSVREAAPTPEELLHLRLSPNSLALLLAYRQWAQQNLTAENQNQPDSVTGLTPKYFIDLGGMLQAVAQCDDIGNALRESLNVKKLQRVYRQAVSKVPIMVRNLSHMSLKPTNTENSP</sequence>
<dbReference type="EMBL" id="JAFHLB010000015">
    <property type="protein sequence ID" value="MBN3578516.1"/>
    <property type="molecule type" value="Genomic_DNA"/>
</dbReference>
<evidence type="ECO:0000313" key="2">
    <source>
        <dbReference type="Proteomes" id="UP000779070"/>
    </source>
</evidence>
<gene>
    <name evidence="1" type="ORF">JYA62_12680</name>
</gene>
<accession>A0ABS3A1Z6</accession>
<protein>
    <recommendedName>
        <fullName evidence="3">Integrase</fullName>
    </recommendedName>
</protein>
<reference evidence="1 2" key="1">
    <citation type="submission" date="2021-02" db="EMBL/GenBank/DDBJ databases">
        <title>Draft Genome Sequences of 5 Vibrio neptunius Strains Isolated From of Bivalve Hatcheries.</title>
        <authorList>
            <person name="Galvis F."/>
            <person name="Barja J.L."/>
            <person name="Lemos M.L."/>
            <person name="Balado M."/>
        </authorList>
    </citation>
    <scope>NUCLEOTIDE SEQUENCE [LARGE SCALE GENOMIC DNA]</scope>
    <source>
        <strain evidence="1 2">PP-145.98</strain>
    </source>
</reference>
<comment type="caution">
    <text evidence="1">The sequence shown here is derived from an EMBL/GenBank/DDBJ whole genome shotgun (WGS) entry which is preliminary data.</text>
</comment>
<evidence type="ECO:0000313" key="1">
    <source>
        <dbReference type="EMBL" id="MBN3578516.1"/>
    </source>
</evidence>
<evidence type="ECO:0008006" key="3">
    <source>
        <dbReference type="Google" id="ProtNLM"/>
    </source>
</evidence>
<dbReference type="RefSeq" id="WP_206370298.1">
    <property type="nucleotide sequence ID" value="NZ_CAWPTM010000030.1"/>
</dbReference>
<proteinExistence type="predicted"/>
<keyword evidence="2" id="KW-1185">Reference proteome</keyword>
<organism evidence="1 2">
    <name type="scientific">Vibrio neptunius</name>
    <dbReference type="NCBI Taxonomy" id="170651"/>
    <lineage>
        <taxon>Bacteria</taxon>
        <taxon>Pseudomonadati</taxon>
        <taxon>Pseudomonadota</taxon>
        <taxon>Gammaproteobacteria</taxon>
        <taxon>Vibrionales</taxon>
        <taxon>Vibrionaceae</taxon>
        <taxon>Vibrio</taxon>
    </lineage>
</organism>
<name>A0ABS3A1Z6_9VIBR</name>